<dbReference type="AlphaFoldDB" id="A0A7T6Z7H9"/>
<dbReference type="InterPro" id="IPR039052">
    <property type="entry name" value="Antitox_PemI-like"/>
</dbReference>
<protein>
    <submittedName>
        <fullName evidence="2">AbrB/MazE/SpoVT family DNA-binding domain-containing protein</fullName>
    </submittedName>
</protein>
<sequence>MSSKIQRWGNSLGVRIPHKLAKNVSIYDGSEVEMIEEQNGILIRPIDAAPTLDELLSQVTDENKPDFIDWGQPEGKEVW</sequence>
<keyword evidence="2" id="KW-0238">DNA-binding</keyword>
<dbReference type="GO" id="GO:0003677">
    <property type="term" value="F:DNA binding"/>
    <property type="evidence" value="ECO:0007669"/>
    <property type="project" value="UniProtKB-KW"/>
</dbReference>
<evidence type="ECO:0000313" key="3">
    <source>
        <dbReference type="Proteomes" id="UP000595823"/>
    </source>
</evidence>
<dbReference type="PANTHER" id="PTHR40516:SF1">
    <property type="entry name" value="ANTITOXIN CHPS-RELATED"/>
    <property type="match status" value="1"/>
</dbReference>
<dbReference type="EMBL" id="CP054705">
    <property type="protein sequence ID" value="QQK78418.1"/>
    <property type="molecule type" value="Genomic_DNA"/>
</dbReference>
<proteinExistence type="predicted"/>
<feature type="domain" description="SpoVT-AbrB" evidence="1">
    <location>
        <begin position="6"/>
        <end position="51"/>
    </location>
</feature>
<evidence type="ECO:0000313" key="2">
    <source>
        <dbReference type="EMBL" id="QQK78418.1"/>
    </source>
</evidence>
<dbReference type="PANTHER" id="PTHR40516">
    <property type="entry name" value="ANTITOXIN CHPS-RELATED"/>
    <property type="match status" value="1"/>
</dbReference>
<dbReference type="SUPFAM" id="SSF89447">
    <property type="entry name" value="AbrB/MazE/MraZ-like"/>
    <property type="match status" value="1"/>
</dbReference>
<dbReference type="KEGG" id="scia:HUG15_19850"/>
<evidence type="ECO:0000259" key="1">
    <source>
        <dbReference type="SMART" id="SM00966"/>
    </source>
</evidence>
<dbReference type="SMART" id="SM00966">
    <property type="entry name" value="SpoVT_AbrB"/>
    <property type="match status" value="1"/>
</dbReference>
<dbReference type="Gene3D" id="2.10.260.10">
    <property type="match status" value="1"/>
</dbReference>
<keyword evidence="3" id="KW-1185">Reference proteome</keyword>
<dbReference type="InterPro" id="IPR007159">
    <property type="entry name" value="SpoVT-AbrB_dom"/>
</dbReference>
<accession>A0A7T6Z7H9</accession>
<gene>
    <name evidence="2" type="ORF">HUG15_19850</name>
</gene>
<organism evidence="2 3">
    <name type="scientific">Salicibibacter cibarius</name>
    <dbReference type="NCBI Taxonomy" id="2743000"/>
    <lineage>
        <taxon>Bacteria</taxon>
        <taxon>Bacillati</taxon>
        <taxon>Bacillota</taxon>
        <taxon>Bacilli</taxon>
        <taxon>Bacillales</taxon>
        <taxon>Bacillaceae</taxon>
        <taxon>Salicibibacter</taxon>
    </lineage>
</organism>
<dbReference type="Pfam" id="PF04014">
    <property type="entry name" value="MazE_antitoxin"/>
    <property type="match status" value="1"/>
</dbReference>
<dbReference type="GO" id="GO:0097351">
    <property type="term" value="F:toxin sequestering activity"/>
    <property type="evidence" value="ECO:0007669"/>
    <property type="project" value="InterPro"/>
</dbReference>
<dbReference type="Proteomes" id="UP000595823">
    <property type="component" value="Chromosome"/>
</dbReference>
<reference evidence="2 3" key="1">
    <citation type="submission" date="2020-06" db="EMBL/GenBank/DDBJ databases">
        <title>Genomic analysis of Salicibibacter sp. NKC5-3.</title>
        <authorList>
            <person name="Oh Y.J."/>
        </authorList>
    </citation>
    <scope>NUCLEOTIDE SEQUENCE [LARGE SCALE GENOMIC DNA]</scope>
    <source>
        <strain evidence="2 3">NKC5-3</strain>
    </source>
</reference>
<dbReference type="InterPro" id="IPR037914">
    <property type="entry name" value="SpoVT-AbrB_sf"/>
</dbReference>
<name>A0A7T6Z7H9_9BACI</name>